<feature type="domain" description="D-isomer specific 2-hydroxyacid dehydrogenase NAD-binding" evidence="6">
    <location>
        <begin position="117"/>
        <end position="297"/>
    </location>
</feature>
<dbReference type="PANTHER" id="PTHR43761">
    <property type="entry name" value="D-ISOMER SPECIFIC 2-HYDROXYACID DEHYDROGENASE FAMILY PROTEIN (AFU_ORTHOLOGUE AFUA_1G13630)"/>
    <property type="match status" value="1"/>
</dbReference>
<dbReference type="GO" id="GO:0047545">
    <property type="term" value="F:(S)-2-hydroxyglutarate dehydrogenase activity"/>
    <property type="evidence" value="ECO:0007669"/>
    <property type="project" value="UniProtKB-ARBA"/>
</dbReference>
<dbReference type="Proteomes" id="UP000094070">
    <property type="component" value="Unassembled WGS sequence"/>
</dbReference>
<evidence type="ECO:0000313" key="8">
    <source>
        <dbReference type="Proteomes" id="UP000094070"/>
    </source>
</evidence>
<evidence type="ECO:0000313" key="7">
    <source>
        <dbReference type="EMBL" id="OEF22986.1"/>
    </source>
</evidence>
<feature type="domain" description="D-isomer specific 2-hydroxyacid dehydrogenase catalytic" evidence="5">
    <location>
        <begin position="36"/>
        <end position="327"/>
    </location>
</feature>
<dbReference type="InterPro" id="IPR036291">
    <property type="entry name" value="NAD(P)-bd_dom_sf"/>
</dbReference>
<gene>
    <name evidence="7" type="ORF">A1QC_12975</name>
</gene>
<dbReference type="GO" id="GO:0006564">
    <property type="term" value="P:L-serine biosynthetic process"/>
    <property type="evidence" value="ECO:0007669"/>
    <property type="project" value="UniProtKB-ARBA"/>
</dbReference>
<accession>A0A1E5DYV3</accession>
<keyword evidence="8" id="KW-1185">Reference proteome</keyword>
<dbReference type="CDD" id="cd12162">
    <property type="entry name" value="2-Hacid_dh_4"/>
    <property type="match status" value="1"/>
</dbReference>
<dbReference type="RefSeq" id="WP_017026341.1">
    <property type="nucleotide sequence ID" value="NZ_AJYK02000102.1"/>
</dbReference>
<protein>
    <submittedName>
        <fullName evidence="7">Glycerate dehydrogenase</fullName>
    </submittedName>
</protein>
<dbReference type="InterPro" id="IPR006139">
    <property type="entry name" value="D-isomer_2_OHA_DH_cat_dom"/>
</dbReference>
<dbReference type="SUPFAM" id="SSF51735">
    <property type="entry name" value="NAD(P)-binding Rossmann-fold domains"/>
    <property type="match status" value="1"/>
</dbReference>
<dbReference type="InterPro" id="IPR050418">
    <property type="entry name" value="D-iso_2-hydroxyacid_DH_PdxB"/>
</dbReference>
<proteinExistence type="inferred from homology"/>
<reference evidence="7 8" key="1">
    <citation type="journal article" date="2012" name="Science">
        <title>Ecological populations of bacteria act as socially cohesive units of antibiotic production and resistance.</title>
        <authorList>
            <person name="Cordero O.X."/>
            <person name="Wildschutte H."/>
            <person name="Kirkup B."/>
            <person name="Proehl S."/>
            <person name="Ngo L."/>
            <person name="Hussain F."/>
            <person name="Le Roux F."/>
            <person name="Mincer T."/>
            <person name="Polz M.F."/>
        </authorList>
    </citation>
    <scope>NUCLEOTIDE SEQUENCE [LARGE SCALE GENOMIC DNA]</scope>
    <source>
        <strain evidence="7 8">1S-45</strain>
    </source>
</reference>
<evidence type="ECO:0000256" key="3">
    <source>
        <dbReference type="ARBA" id="ARBA00023027"/>
    </source>
</evidence>
<organism evidence="7 8">
    <name type="scientific">Vibrio rumoiensis 1S-45</name>
    <dbReference type="NCBI Taxonomy" id="1188252"/>
    <lineage>
        <taxon>Bacteria</taxon>
        <taxon>Pseudomonadati</taxon>
        <taxon>Pseudomonadota</taxon>
        <taxon>Gammaproteobacteria</taxon>
        <taxon>Vibrionales</taxon>
        <taxon>Vibrionaceae</taxon>
        <taxon>Vibrio</taxon>
    </lineage>
</organism>
<dbReference type="Pfam" id="PF02826">
    <property type="entry name" value="2-Hacid_dh_C"/>
    <property type="match status" value="1"/>
</dbReference>
<sequence>MPLTPTHLPSKPTVVFLDVATIPEHINIPNLTFEHQWQQFDLTSPELVVERIHSADIVITNKVKLTAEVLSQAPNLKMIAVAATGTNNVDLEYCRDHNIVVTNVQGYGTRSVPEHVLAMMFALKRNLVGYHQDIAAGEWQKQKQFCFFTHPITDVAGSTLGIIGSGSLGQAVAVLAKAVGMNVVFTERKGVTPARLGYMAFDKVIKTADVLTLHCPLNEETTNLIAKPEFEKMKSSAVLINAGRGGLVNEFDLVEALKNKQIAGAGCDVFTQEPADESNPLIANMDLPNLLLTPHVAWGSQSSIQALCNILMDNIEKFQQGVSQNRVVG</sequence>
<dbReference type="GO" id="GO:0004617">
    <property type="term" value="F:phosphoglycerate dehydrogenase activity"/>
    <property type="evidence" value="ECO:0007669"/>
    <property type="project" value="UniProtKB-ARBA"/>
</dbReference>
<keyword evidence="3" id="KW-0520">NAD</keyword>
<evidence type="ECO:0000259" key="6">
    <source>
        <dbReference type="Pfam" id="PF02826"/>
    </source>
</evidence>
<comment type="similarity">
    <text evidence="1 4">Belongs to the D-isomer specific 2-hydroxyacid dehydrogenase family.</text>
</comment>
<dbReference type="EMBL" id="AJYK02000102">
    <property type="protein sequence ID" value="OEF22986.1"/>
    <property type="molecule type" value="Genomic_DNA"/>
</dbReference>
<dbReference type="FunFam" id="3.40.50.720:FF:000041">
    <property type="entry name" value="D-3-phosphoglycerate dehydrogenase"/>
    <property type="match status" value="1"/>
</dbReference>
<dbReference type="PANTHER" id="PTHR43761:SF1">
    <property type="entry name" value="D-ISOMER SPECIFIC 2-HYDROXYACID DEHYDROGENASE CATALYTIC DOMAIN-CONTAINING PROTEIN-RELATED"/>
    <property type="match status" value="1"/>
</dbReference>
<dbReference type="Gene3D" id="3.40.50.720">
    <property type="entry name" value="NAD(P)-binding Rossmann-like Domain"/>
    <property type="match status" value="2"/>
</dbReference>
<dbReference type="Pfam" id="PF00389">
    <property type="entry name" value="2-Hacid_dh"/>
    <property type="match status" value="1"/>
</dbReference>
<evidence type="ECO:0000259" key="5">
    <source>
        <dbReference type="Pfam" id="PF00389"/>
    </source>
</evidence>
<dbReference type="InterPro" id="IPR006140">
    <property type="entry name" value="D-isomer_DH_NAD-bd"/>
</dbReference>
<dbReference type="OrthoDB" id="9805416at2"/>
<dbReference type="STRING" id="1188252.A1QC_12975"/>
<comment type="caution">
    <text evidence="7">The sequence shown here is derived from an EMBL/GenBank/DDBJ whole genome shotgun (WGS) entry which is preliminary data.</text>
</comment>
<dbReference type="InterPro" id="IPR029753">
    <property type="entry name" value="D-isomer_DH_CS"/>
</dbReference>
<dbReference type="SUPFAM" id="SSF52283">
    <property type="entry name" value="Formate/glycerate dehydrogenase catalytic domain-like"/>
    <property type="match status" value="1"/>
</dbReference>
<evidence type="ECO:0000256" key="1">
    <source>
        <dbReference type="ARBA" id="ARBA00005854"/>
    </source>
</evidence>
<keyword evidence="2 4" id="KW-0560">Oxidoreductase</keyword>
<evidence type="ECO:0000256" key="4">
    <source>
        <dbReference type="RuleBase" id="RU003719"/>
    </source>
</evidence>
<dbReference type="GO" id="GO:0051287">
    <property type="term" value="F:NAD binding"/>
    <property type="evidence" value="ECO:0007669"/>
    <property type="project" value="InterPro"/>
</dbReference>
<dbReference type="PROSITE" id="PS00671">
    <property type="entry name" value="D_2_HYDROXYACID_DH_3"/>
    <property type="match status" value="1"/>
</dbReference>
<dbReference type="eggNOG" id="COG1052">
    <property type="taxonomic scope" value="Bacteria"/>
</dbReference>
<name>A0A1E5DYV3_9VIBR</name>
<evidence type="ECO:0000256" key="2">
    <source>
        <dbReference type="ARBA" id="ARBA00023002"/>
    </source>
</evidence>
<dbReference type="AlphaFoldDB" id="A0A1E5DYV3"/>